<dbReference type="OrthoDB" id="9909116at2759"/>
<dbReference type="GO" id="GO:0008009">
    <property type="term" value="F:chemokine activity"/>
    <property type="evidence" value="ECO:0007669"/>
    <property type="project" value="InterPro"/>
</dbReference>
<name>A0A9W7TBG8_TRIRA</name>
<dbReference type="InterPro" id="IPR039809">
    <property type="entry name" value="Chemokine_b/g/d"/>
</dbReference>
<evidence type="ECO:0000313" key="5">
    <source>
        <dbReference type="Proteomes" id="UP001059041"/>
    </source>
</evidence>
<dbReference type="GO" id="GO:0005615">
    <property type="term" value="C:extracellular space"/>
    <property type="evidence" value="ECO:0007669"/>
    <property type="project" value="UniProtKB-KW"/>
</dbReference>
<dbReference type="EMBL" id="JAFHDT010000022">
    <property type="protein sequence ID" value="KAI7793104.1"/>
    <property type="molecule type" value="Genomic_DNA"/>
</dbReference>
<evidence type="ECO:0000256" key="1">
    <source>
        <dbReference type="ARBA" id="ARBA00022514"/>
    </source>
</evidence>
<dbReference type="SUPFAM" id="SSF54117">
    <property type="entry name" value="Interleukin 8-like chemokines"/>
    <property type="match status" value="1"/>
</dbReference>
<dbReference type="Gene3D" id="2.40.50.40">
    <property type="match status" value="1"/>
</dbReference>
<dbReference type="InterPro" id="IPR036048">
    <property type="entry name" value="Interleukin_8-like_sf"/>
</dbReference>
<feature type="signal peptide" evidence="2">
    <location>
        <begin position="1"/>
        <end position="27"/>
    </location>
</feature>
<protein>
    <submittedName>
        <fullName evidence="4">Chemokine C-C motif ligand 19b</fullName>
    </submittedName>
</protein>
<dbReference type="GO" id="GO:0006955">
    <property type="term" value="P:immune response"/>
    <property type="evidence" value="ECO:0007669"/>
    <property type="project" value="InterPro"/>
</dbReference>
<dbReference type="InterPro" id="IPR001811">
    <property type="entry name" value="Chemokine_IL8-like_dom"/>
</dbReference>
<keyword evidence="1" id="KW-0202">Cytokine</keyword>
<proteinExistence type="predicted"/>
<evidence type="ECO:0000256" key="2">
    <source>
        <dbReference type="SAM" id="SignalP"/>
    </source>
</evidence>
<sequence>MMFSNSLTLWAGVLLILSITLWSSTTAQSDVAADCCLTTSDRRIPKRVVMSFTIQTGDGPCKIPATVFVTKRGFKLCAPFPSESSWVTELIYNIISGPKPKKPKGKKHRKL</sequence>
<dbReference type="Pfam" id="PF00048">
    <property type="entry name" value="IL8"/>
    <property type="match status" value="1"/>
</dbReference>
<dbReference type="PANTHER" id="PTHR12015">
    <property type="entry name" value="SMALL INDUCIBLE CYTOKINE A"/>
    <property type="match status" value="1"/>
</dbReference>
<feature type="domain" description="Chemokine interleukin-8-like" evidence="3">
    <location>
        <begin position="32"/>
        <end position="94"/>
    </location>
</feature>
<organism evidence="4 5">
    <name type="scientific">Triplophysa rosa</name>
    <name type="common">Cave loach</name>
    <dbReference type="NCBI Taxonomy" id="992332"/>
    <lineage>
        <taxon>Eukaryota</taxon>
        <taxon>Metazoa</taxon>
        <taxon>Chordata</taxon>
        <taxon>Craniata</taxon>
        <taxon>Vertebrata</taxon>
        <taxon>Euteleostomi</taxon>
        <taxon>Actinopterygii</taxon>
        <taxon>Neopterygii</taxon>
        <taxon>Teleostei</taxon>
        <taxon>Ostariophysi</taxon>
        <taxon>Cypriniformes</taxon>
        <taxon>Nemacheilidae</taxon>
        <taxon>Triplophysa</taxon>
    </lineage>
</organism>
<reference evidence="4" key="1">
    <citation type="submission" date="2021-02" db="EMBL/GenBank/DDBJ databases">
        <title>Comparative genomics reveals that relaxation of natural selection precedes convergent phenotypic evolution of cavefish.</title>
        <authorList>
            <person name="Peng Z."/>
        </authorList>
    </citation>
    <scope>NUCLEOTIDE SEQUENCE</scope>
    <source>
        <tissue evidence="4">Muscle</tissue>
    </source>
</reference>
<keyword evidence="2" id="KW-0732">Signal</keyword>
<accession>A0A9W7TBG8</accession>
<feature type="chain" id="PRO_5040909885" evidence="2">
    <location>
        <begin position="28"/>
        <end position="111"/>
    </location>
</feature>
<evidence type="ECO:0000259" key="3">
    <source>
        <dbReference type="SMART" id="SM00199"/>
    </source>
</evidence>
<dbReference type="SMART" id="SM00199">
    <property type="entry name" value="SCY"/>
    <property type="match status" value="1"/>
</dbReference>
<evidence type="ECO:0000313" key="4">
    <source>
        <dbReference type="EMBL" id="KAI7793104.1"/>
    </source>
</evidence>
<dbReference type="Proteomes" id="UP001059041">
    <property type="component" value="Linkage Group LG22"/>
</dbReference>
<dbReference type="PANTHER" id="PTHR12015:SF108">
    <property type="entry name" value="C-C MOTIF CHEMOKINE 20"/>
    <property type="match status" value="1"/>
</dbReference>
<keyword evidence="5" id="KW-1185">Reference proteome</keyword>
<comment type="caution">
    <text evidence="4">The sequence shown here is derived from an EMBL/GenBank/DDBJ whole genome shotgun (WGS) entry which is preliminary data.</text>
</comment>
<gene>
    <name evidence="4" type="ORF">IRJ41_005030</name>
</gene>
<dbReference type="AlphaFoldDB" id="A0A9W7TBG8"/>